<dbReference type="InterPro" id="IPR000515">
    <property type="entry name" value="MetI-like"/>
</dbReference>
<evidence type="ECO:0000313" key="10">
    <source>
        <dbReference type="Proteomes" id="UP000630887"/>
    </source>
</evidence>
<feature type="transmembrane region" description="Helical" evidence="7">
    <location>
        <begin position="253"/>
        <end position="272"/>
    </location>
</feature>
<reference evidence="9 10" key="1">
    <citation type="submission" date="2021-01" db="EMBL/GenBank/DDBJ databases">
        <title>Whole genome shotgun sequence of Catellatospora coxensis NBRC 107359.</title>
        <authorList>
            <person name="Komaki H."/>
            <person name="Tamura T."/>
        </authorList>
    </citation>
    <scope>NUCLEOTIDE SEQUENCE [LARGE SCALE GENOMIC DNA]</scope>
    <source>
        <strain evidence="9 10">NBRC 107359</strain>
    </source>
</reference>
<evidence type="ECO:0000256" key="6">
    <source>
        <dbReference type="ARBA" id="ARBA00023136"/>
    </source>
</evidence>
<evidence type="ECO:0000256" key="1">
    <source>
        <dbReference type="ARBA" id="ARBA00004651"/>
    </source>
</evidence>
<dbReference type="GO" id="GO:0005886">
    <property type="term" value="C:plasma membrane"/>
    <property type="evidence" value="ECO:0007669"/>
    <property type="project" value="UniProtKB-SubCell"/>
</dbReference>
<dbReference type="Gene3D" id="1.10.3720.10">
    <property type="entry name" value="MetI-like"/>
    <property type="match status" value="1"/>
</dbReference>
<evidence type="ECO:0000256" key="3">
    <source>
        <dbReference type="ARBA" id="ARBA00022475"/>
    </source>
</evidence>
<evidence type="ECO:0000256" key="7">
    <source>
        <dbReference type="RuleBase" id="RU363032"/>
    </source>
</evidence>
<organism evidence="9 10">
    <name type="scientific">Catellatospora coxensis</name>
    <dbReference type="NCBI Taxonomy" id="310354"/>
    <lineage>
        <taxon>Bacteria</taxon>
        <taxon>Bacillati</taxon>
        <taxon>Actinomycetota</taxon>
        <taxon>Actinomycetes</taxon>
        <taxon>Micromonosporales</taxon>
        <taxon>Micromonosporaceae</taxon>
        <taxon>Catellatospora</taxon>
    </lineage>
</organism>
<dbReference type="AlphaFoldDB" id="A0A8J3L263"/>
<dbReference type="Proteomes" id="UP000630887">
    <property type="component" value="Unassembled WGS sequence"/>
</dbReference>
<feature type="transmembrane region" description="Helical" evidence="7">
    <location>
        <begin position="152"/>
        <end position="172"/>
    </location>
</feature>
<dbReference type="PANTHER" id="PTHR43744">
    <property type="entry name" value="ABC TRANSPORTER PERMEASE PROTEIN MG189-RELATED-RELATED"/>
    <property type="match status" value="1"/>
</dbReference>
<feature type="transmembrane region" description="Helical" evidence="7">
    <location>
        <begin position="21"/>
        <end position="41"/>
    </location>
</feature>
<feature type="transmembrane region" description="Helical" evidence="7">
    <location>
        <begin position="202"/>
        <end position="221"/>
    </location>
</feature>
<feature type="transmembrane region" description="Helical" evidence="7">
    <location>
        <begin position="118"/>
        <end position="140"/>
    </location>
</feature>
<sequence>MVWHDFAAKRRSTVRGVPQRRRTYGAVAVTLLFTAPLALLVTGSLREPGLPPVVAPPLLPDDPGLTAYQQAITHGDLVRAAANSMLVAAVGVPLSLLVASLAGFALARLPRLVTGTVIALSVLAMMVPATALLLPRFVLFRTLHLTDTLVPLVAPALIATSPLYPLIYYLAFRAIPADSYDLCRLADLTPMQTWRRMALPQVQPVTAGLAALTFVLTWSNLLDPMVYLYDRAAFTLPLALRALAAMDPHNQPVFLAGAVLTTLPTLLVLGIAQRRFLHSYAPEGAS</sequence>
<name>A0A8J3L263_9ACTN</name>
<feature type="domain" description="ABC transmembrane type-1" evidence="8">
    <location>
        <begin position="81"/>
        <end position="272"/>
    </location>
</feature>
<dbReference type="InterPro" id="IPR035906">
    <property type="entry name" value="MetI-like_sf"/>
</dbReference>
<feature type="transmembrane region" description="Helical" evidence="7">
    <location>
        <begin position="85"/>
        <end position="106"/>
    </location>
</feature>
<evidence type="ECO:0000256" key="5">
    <source>
        <dbReference type="ARBA" id="ARBA00022989"/>
    </source>
</evidence>
<evidence type="ECO:0000256" key="4">
    <source>
        <dbReference type="ARBA" id="ARBA00022692"/>
    </source>
</evidence>
<keyword evidence="6 7" id="KW-0472">Membrane</keyword>
<gene>
    <name evidence="9" type="ORF">Cco03nite_73270</name>
</gene>
<evidence type="ECO:0000313" key="9">
    <source>
        <dbReference type="EMBL" id="GIG10627.1"/>
    </source>
</evidence>
<dbReference type="CDD" id="cd06261">
    <property type="entry name" value="TM_PBP2"/>
    <property type="match status" value="1"/>
</dbReference>
<comment type="subcellular location">
    <subcellularLocation>
        <location evidence="1 7">Cell membrane</location>
        <topology evidence="1 7">Multi-pass membrane protein</topology>
    </subcellularLocation>
</comment>
<protein>
    <submittedName>
        <fullName evidence="9">Sugar ABC transporter permease</fullName>
    </submittedName>
</protein>
<accession>A0A8J3L263</accession>
<keyword evidence="2 7" id="KW-0813">Transport</keyword>
<dbReference type="EMBL" id="BONI01000095">
    <property type="protein sequence ID" value="GIG10627.1"/>
    <property type="molecule type" value="Genomic_DNA"/>
</dbReference>
<dbReference type="GO" id="GO:0055085">
    <property type="term" value="P:transmembrane transport"/>
    <property type="evidence" value="ECO:0007669"/>
    <property type="project" value="InterPro"/>
</dbReference>
<keyword evidence="5 7" id="KW-1133">Transmembrane helix</keyword>
<dbReference type="PROSITE" id="PS50928">
    <property type="entry name" value="ABC_TM1"/>
    <property type="match status" value="1"/>
</dbReference>
<keyword evidence="4 7" id="KW-0812">Transmembrane</keyword>
<proteinExistence type="inferred from homology"/>
<dbReference type="Pfam" id="PF00528">
    <property type="entry name" value="BPD_transp_1"/>
    <property type="match status" value="1"/>
</dbReference>
<evidence type="ECO:0000259" key="8">
    <source>
        <dbReference type="PROSITE" id="PS50928"/>
    </source>
</evidence>
<keyword evidence="3" id="KW-1003">Cell membrane</keyword>
<dbReference type="PANTHER" id="PTHR43744:SF12">
    <property type="entry name" value="ABC TRANSPORTER PERMEASE PROTEIN MG189-RELATED"/>
    <property type="match status" value="1"/>
</dbReference>
<keyword evidence="10" id="KW-1185">Reference proteome</keyword>
<comment type="caution">
    <text evidence="9">The sequence shown here is derived from an EMBL/GenBank/DDBJ whole genome shotgun (WGS) entry which is preliminary data.</text>
</comment>
<evidence type="ECO:0000256" key="2">
    <source>
        <dbReference type="ARBA" id="ARBA00022448"/>
    </source>
</evidence>
<dbReference type="SUPFAM" id="SSF161098">
    <property type="entry name" value="MetI-like"/>
    <property type="match status" value="1"/>
</dbReference>
<comment type="similarity">
    <text evidence="7">Belongs to the binding-protein-dependent transport system permease family.</text>
</comment>